<keyword evidence="4 5" id="KW-0472">Membrane</keyword>
<keyword evidence="3 5" id="KW-1133">Transmembrane helix</keyword>
<evidence type="ECO:0000256" key="4">
    <source>
        <dbReference type="ARBA" id="ARBA00023136"/>
    </source>
</evidence>
<gene>
    <name evidence="7" type="ORF">PX52LOC_00765</name>
</gene>
<organism evidence="7 8">
    <name type="scientific">Limnoglobus roseus</name>
    <dbReference type="NCBI Taxonomy" id="2598579"/>
    <lineage>
        <taxon>Bacteria</taxon>
        <taxon>Pseudomonadati</taxon>
        <taxon>Planctomycetota</taxon>
        <taxon>Planctomycetia</taxon>
        <taxon>Gemmatales</taxon>
        <taxon>Gemmataceae</taxon>
        <taxon>Limnoglobus</taxon>
    </lineage>
</organism>
<keyword evidence="7" id="KW-0436">Ligase</keyword>
<evidence type="ECO:0000256" key="5">
    <source>
        <dbReference type="SAM" id="Phobius"/>
    </source>
</evidence>
<dbReference type="Pfam" id="PF04932">
    <property type="entry name" value="Wzy_C"/>
    <property type="match status" value="1"/>
</dbReference>
<evidence type="ECO:0000256" key="2">
    <source>
        <dbReference type="ARBA" id="ARBA00022692"/>
    </source>
</evidence>
<dbReference type="GO" id="GO:0016874">
    <property type="term" value="F:ligase activity"/>
    <property type="evidence" value="ECO:0007669"/>
    <property type="project" value="UniProtKB-KW"/>
</dbReference>
<dbReference type="EMBL" id="CP042425">
    <property type="protein sequence ID" value="QEL13907.1"/>
    <property type="molecule type" value="Genomic_DNA"/>
</dbReference>
<feature type="transmembrane region" description="Helical" evidence="5">
    <location>
        <begin position="148"/>
        <end position="168"/>
    </location>
</feature>
<name>A0A5C1A6Q6_9BACT</name>
<comment type="subcellular location">
    <subcellularLocation>
        <location evidence="1">Membrane</location>
        <topology evidence="1">Multi-pass membrane protein</topology>
    </subcellularLocation>
</comment>
<evidence type="ECO:0000313" key="7">
    <source>
        <dbReference type="EMBL" id="QEL13907.1"/>
    </source>
</evidence>
<feature type="transmembrane region" description="Helical" evidence="5">
    <location>
        <begin position="370"/>
        <end position="389"/>
    </location>
</feature>
<feature type="transmembrane region" description="Helical" evidence="5">
    <location>
        <begin position="218"/>
        <end position="236"/>
    </location>
</feature>
<feature type="transmembrane region" description="Helical" evidence="5">
    <location>
        <begin position="20"/>
        <end position="43"/>
    </location>
</feature>
<keyword evidence="8" id="KW-1185">Reference proteome</keyword>
<feature type="transmembrane region" description="Helical" evidence="5">
    <location>
        <begin position="180"/>
        <end position="206"/>
    </location>
</feature>
<dbReference type="AlphaFoldDB" id="A0A5C1A6Q6"/>
<evidence type="ECO:0000256" key="1">
    <source>
        <dbReference type="ARBA" id="ARBA00004141"/>
    </source>
</evidence>
<accession>A0A5C1A6Q6</accession>
<evidence type="ECO:0000256" key="3">
    <source>
        <dbReference type="ARBA" id="ARBA00022989"/>
    </source>
</evidence>
<proteinExistence type="predicted"/>
<keyword evidence="2 5" id="KW-0812">Transmembrane</keyword>
<dbReference type="InterPro" id="IPR051533">
    <property type="entry name" value="WaaL-like"/>
</dbReference>
<feature type="domain" description="O-antigen ligase-related" evidence="6">
    <location>
        <begin position="185"/>
        <end position="318"/>
    </location>
</feature>
<dbReference type="KEGG" id="lrs:PX52LOC_00765"/>
<feature type="transmembrane region" description="Helical" evidence="5">
    <location>
        <begin position="345"/>
        <end position="364"/>
    </location>
</feature>
<sequence length="430" mass="48229">MHWLLIGYMFLFIDRPFEVWPILGDLHFERFYMLGTMAVWLIYPGKRFLPNRQQAAYAYFAFAVLACWVMSTWSEQGQPIVEDWFKVVVFYVLLVTTVHDEATLKKMVVGFVAVMGLYLLHSLREYIGGRHTYRMGIARMIGVDSTLGDPNSFGASILFALPFVPALWRSGVGGRRGRLLLLGFLGLCSLCILLTGSRGSLIGLVIWGVLTLIRVRRAWLWMLLAAGASPVVFMALPESLQTRFETIVDSEAGPANARESGEGRIEGLFKGLALWGDNPLNGVGPGAWRPATRSKIESHNLYGQLTGELGALGVSAFLFLLYGFWSNLRRIKRVRKQEPEAANEFLFQLSSAVGMSVFMLLLMGNFGHNLFRFTWLWYGGFLIIANHCVARREVAVEEDAEDDVLDLEPAEDAVDGWVVHPGHAKVYQHS</sequence>
<feature type="transmembrane region" description="Helical" evidence="5">
    <location>
        <begin position="55"/>
        <end position="74"/>
    </location>
</feature>
<feature type="transmembrane region" description="Helical" evidence="5">
    <location>
        <begin position="107"/>
        <end position="127"/>
    </location>
</feature>
<feature type="transmembrane region" description="Helical" evidence="5">
    <location>
        <begin position="309"/>
        <end position="325"/>
    </location>
</feature>
<dbReference type="PANTHER" id="PTHR37422">
    <property type="entry name" value="TEICHURONIC ACID BIOSYNTHESIS PROTEIN TUAE"/>
    <property type="match status" value="1"/>
</dbReference>
<dbReference type="RefSeq" id="WP_149108836.1">
    <property type="nucleotide sequence ID" value="NZ_CP042425.1"/>
</dbReference>
<evidence type="ECO:0000313" key="8">
    <source>
        <dbReference type="Proteomes" id="UP000324974"/>
    </source>
</evidence>
<dbReference type="InterPro" id="IPR007016">
    <property type="entry name" value="O-antigen_ligase-rel_domated"/>
</dbReference>
<dbReference type="OrthoDB" id="248421at2"/>
<protein>
    <submittedName>
        <fullName evidence="7">O-antigen ligase</fullName>
    </submittedName>
</protein>
<reference evidence="8" key="1">
    <citation type="submission" date="2019-08" db="EMBL/GenBank/DDBJ databases">
        <title>Limnoglobus roseus gen. nov., sp. nov., a novel freshwater planctomycete with a giant genome from the family Gemmataceae.</title>
        <authorList>
            <person name="Kulichevskaya I.S."/>
            <person name="Naumoff D.G."/>
            <person name="Miroshnikov K."/>
            <person name="Ivanova A."/>
            <person name="Philippov D.A."/>
            <person name="Hakobyan A."/>
            <person name="Rijpstra I.C."/>
            <person name="Sinninghe Damste J.S."/>
            <person name="Liesack W."/>
            <person name="Dedysh S.N."/>
        </authorList>
    </citation>
    <scope>NUCLEOTIDE SEQUENCE [LARGE SCALE GENOMIC DNA]</scope>
    <source>
        <strain evidence="8">PX52</strain>
    </source>
</reference>
<dbReference type="GO" id="GO:0016020">
    <property type="term" value="C:membrane"/>
    <property type="evidence" value="ECO:0007669"/>
    <property type="project" value="UniProtKB-SubCell"/>
</dbReference>
<evidence type="ECO:0000259" key="6">
    <source>
        <dbReference type="Pfam" id="PF04932"/>
    </source>
</evidence>
<dbReference type="Proteomes" id="UP000324974">
    <property type="component" value="Chromosome"/>
</dbReference>
<dbReference type="PANTHER" id="PTHR37422:SF13">
    <property type="entry name" value="LIPOPOLYSACCHARIDE BIOSYNTHESIS PROTEIN PA4999-RELATED"/>
    <property type="match status" value="1"/>
</dbReference>